<dbReference type="Gene3D" id="1.25.40.10">
    <property type="entry name" value="Tetratricopeptide repeat domain"/>
    <property type="match status" value="7"/>
</dbReference>
<comment type="similarity">
    <text evidence="1">Belongs to the PPR family. P subfamily.</text>
</comment>
<organism evidence="4 5">
    <name type="scientific">Vitis vinifera</name>
    <name type="common">Grape</name>
    <dbReference type="NCBI Taxonomy" id="29760"/>
    <lineage>
        <taxon>Eukaryota</taxon>
        <taxon>Viridiplantae</taxon>
        <taxon>Streptophyta</taxon>
        <taxon>Embryophyta</taxon>
        <taxon>Tracheophyta</taxon>
        <taxon>Spermatophyta</taxon>
        <taxon>Magnoliopsida</taxon>
        <taxon>eudicotyledons</taxon>
        <taxon>Gunneridae</taxon>
        <taxon>Pentapetalae</taxon>
        <taxon>rosids</taxon>
        <taxon>Vitales</taxon>
        <taxon>Vitaceae</taxon>
        <taxon>Viteae</taxon>
        <taxon>Vitis</taxon>
    </lineage>
</organism>
<feature type="repeat" description="PPR" evidence="3">
    <location>
        <begin position="165"/>
        <end position="199"/>
    </location>
</feature>
<gene>
    <name evidence="4" type="primary">VvCHDh001144_0</name>
    <name evidence="4" type="ORF">CK203_069395</name>
</gene>
<feature type="repeat" description="PPR" evidence="3">
    <location>
        <begin position="270"/>
        <end position="304"/>
    </location>
</feature>
<evidence type="ECO:0000256" key="3">
    <source>
        <dbReference type="PROSITE-ProRule" id="PRU00708"/>
    </source>
</evidence>
<dbReference type="AlphaFoldDB" id="A0A438BZZ9"/>
<dbReference type="Proteomes" id="UP000288805">
    <property type="component" value="Unassembled WGS sequence"/>
</dbReference>
<dbReference type="Pfam" id="PF13041">
    <property type="entry name" value="PPR_2"/>
    <property type="match status" value="5"/>
</dbReference>
<protein>
    <submittedName>
        <fullName evidence="4">Pentatricopeptide repeat-containing protein</fullName>
    </submittedName>
</protein>
<keyword evidence="2" id="KW-0677">Repeat</keyword>
<name>A0A438BZZ9_VITVI</name>
<dbReference type="PANTHER" id="PTHR47447:SF17">
    <property type="entry name" value="OS12G0638900 PROTEIN"/>
    <property type="match status" value="1"/>
</dbReference>
<evidence type="ECO:0000313" key="5">
    <source>
        <dbReference type="Proteomes" id="UP000288805"/>
    </source>
</evidence>
<dbReference type="NCBIfam" id="TIGR00756">
    <property type="entry name" value="PPR"/>
    <property type="match status" value="13"/>
</dbReference>
<dbReference type="EMBL" id="QGNW01002588">
    <property type="protein sequence ID" value="RVW16548.1"/>
    <property type="molecule type" value="Genomic_DNA"/>
</dbReference>
<feature type="repeat" description="PPR" evidence="3">
    <location>
        <begin position="130"/>
        <end position="164"/>
    </location>
</feature>
<dbReference type="PANTHER" id="PTHR47447">
    <property type="entry name" value="OS03G0856100 PROTEIN"/>
    <property type="match status" value="1"/>
</dbReference>
<feature type="repeat" description="PPR" evidence="3">
    <location>
        <begin position="702"/>
        <end position="736"/>
    </location>
</feature>
<reference evidence="4 5" key="1">
    <citation type="journal article" date="2018" name="PLoS Genet.">
        <title>Population sequencing reveals clonal diversity and ancestral inbreeding in the grapevine cultivar Chardonnay.</title>
        <authorList>
            <person name="Roach M.J."/>
            <person name="Johnson D.L."/>
            <person name="Bohlmann J."/>
            <person name="van Vuuren H.J."/>
            <person name="Jones S.J."/>
            <person name="Pretorius I.S."/>
            <person name="Schmidt S.A."/>
            <person name="Borneman A.R."/>
        </authorList>
    </citation>
    <scope>NUCLEOTIDE SEQUENCE [LARGE SCALE GENOMIC DNA]</scope>
    <source>
        <strain evidence="5">cv. Chardonnay</strain>
        <tissue evidence="4">Leaf</tissue>
    </source>
</reference>
<sequence length="820" mass="93002">MNLSPQIRRSVLHFIPKQSRFRCLHANLFTTAQGAAISNEVLTVMETVNPMEDALEKLAPFLSSEIVNDVMREQRRPELGFRFFIWTTRRRSFRSWVSHNLVIDMLAKDDGFDTYWKILEELKNSNIQIPPPTFSVLTAAYAKSGMAEKAVESFGKMKDFGCKPDVFTYNSILHVMVQKEVFLLALAVYNQMLKLNYNPNRATFVILLNGLCKNGKTDDALKMFDEMTQKGIPPNTMIYTIILSGLCQAKRTDDVHRLLNTMKVSGCCPDSITCNALLDGFCKLGQIDEAFALLQLFEKEGYVLGIKGYSSLIDGLFRAKRYDEVQEWCRKMFKAGIEPDVVLYTILIRGFCEVGMVDYALNMLNDMTQRGLSPDTYCYNALIKGFCDVGLLDKARSLQLEISKNDCFPTSCTYTILICGMCRNGLLDEARQIFNQMENLGCSPSIMTFNALIDGLCKAGELEEARHLFYKMEIGKNPSLFLRLSQGADRVMDTASLQTMVERLCESGLILKAYKLLMQLADSGVVPDITTYNVLINGFCKAKNINGAFKLFRELQLKGHSPDSVTYGTLIDGLHRVDREEDAFRVLDQMVKNGCTPSSAVYKSLMTWSCRKGKLSVAFSLWLKYLRSLPSQEDETLKLAEEHFEKGELEKAVQCLLEMNFKLNNFEIAPYTIWLIGLCQARRSEEALKIFLVLKEWQMDVNPPSCVMLINGLCKDGNLEMAVDIFLYTLEKGFMLMPRICNQLLRHGHQDMEHALIFDPIRRVAVQTAKKVDAVDCHPCILRFWNSYPTDISDVQSTGSEAVCLSSSEDAQFVFKGKFF</sequence>
<evidence type="ECO:0000313" key="4">
    <source>
        <dbReference type="EMBL" id="RVW16548.1"/>
    </source>
</evidence>
<feature type="repeat" description="PPR" evidence="3">
    <location>
        <begin position="200"/>
        <end position="234"/>
    </location>
</feature>
<accession>A0A438BZZ9</accession>
<dbReference type="Pfam" id="PF01535">
    <property type="entry name" value="PPR"/>
    <property type="match status" value="4"/>
</dbReference>
<evidence type="ECO:0000256" key="1">
    <source>
        <dbReference type="ARBA" id="ARBA00007626"/>
    </source>
</evidence>
<feature type="repeat" description="PPR" evidence="3">
    <location>
        <begin position="375"/>
        <end position="409"/>
    </location>
</feature>
<feature type="repeat" description="PPR" evidence="3">
    <location>
        <begin position="305"/>
        <end position="339"/>
    </location>
</feature>
<feature type="repeat" description="PPR" evidence="3">
    <location>
        <begin position="528"/>
        <end position="562"/>
    </location>
</feature>
<feature type="repeat" description="PPR" evidence="3">
    <location>
        <begin position="493"/>
        <end position="527"/>
    </location>
</feature>
<feature type="repeat" description="PPR" evidence="3">
    <location>
        <begin position="235"/>
        <end position="269"/>
    </location>
</feature>
<feature type="repeat" description="PPR" evidence="3">
    <location>
        <begin position="410"/>
        <end position="444"/>
    </location>
</feature>
<feature type="repeat" description="PPR" evidence="3">
    <location>
        <begin position="340"/>
        <end position="374"/>
    </location>
</feature>
<dbReference type="InterPro" id="IPR011990">
    <property type="entry name" value="TPR-like_helical_dom_sf"/>
</dbReference>
<proteinExistence type="inferred from homology"/>
<comment type="caution">
    <text evidence="4">The sequence shown here is derived from an EMBL/GenBank/DDBJ whole genome shotgun (WGS) entry which is preliminary data.</text>
</comment>
<feature type="repeat" description="PPR" evidence="3">
    <location>
        <begin position="563"/>
        <end position="597"/>
    </location>
</feature>
<feature type="repeat" description="PPR" evidence="3">
    <location>
        <begin position="445"/>
        <end position="479"/>
    </location>
</feature>
<dbReference type="PROSITE" id="PS51375">
    <property type="entry name" value="PPR"/>
    <property type="match status" value="14"/>
</dbReference>
<evidence type="ECO:0000256" key="2">
    <source>
        <dbReference type="ARBA" id="ARBA00022737"/>
    </source>
</evidence>
<dbReference type="InterPro" id="IPR002885">
    <property type="entry name" value="PPR_rpt"/>
</dbReference>